<dbReference type="STRING" id="251221.gene:10759720"/>
<name>Q7NIF8_GLOVI</name>
<evidence type="ECO:0000256" key="1">
    <source>
        <dbReference type="ARBA" id="ARBA00023015"/>
    </source>
</evidence>
<dbReference type="SUPFAM" id="SSF88659">
    <property type="entry name" value="Sigma3 and sigma4 domains of RNA polymerase sigma factors"/>
    <property type="match status" value="1"/>
</dbReference>
<accession>Q7NIF8</accession>
<keyword evidence="2" id="KW-0731">Sigma factor</keyword>
<dbReference type="InterPro" id="IPR013324">
    <property type="entry name" value="RNA_pol_sigma_r3/r4-like"/>
</dbReference>
<protein>
    <submittedName>
        <fullName evidence="6">Gll2225 protein</fullName>
    </submittedName>
</protein>
<keyword evidence="7" id="KW-1185">Reference proteome</keyword>
<dbReference type="eggNOG" id="COG1191">
    <property type="taxonomic scope" value="Bacteria"/>
</dbReference>
<reference evidence="6 7" key="2">
    <citation type="journal article" date="2003" name="DNA Res.">
        <title>Complete genome structure of Gloeobacter violaceus PCC 7421, a cyanobacterium that lacks thylakoids (supplement).</title>
        <authorList>
            <person name="Nakamura Y."/>
            <person name="Kaneko T."/>
            <person name="Sato S."/>
            <person name="Mimuro M."/>
            <person name="Miyashita H."/>
            <person name="Tsuchiya T."/>
            <person name="Sasamoto S."/>
            <person name="Watanabe A."/>
            <person name="Kawashima K."/>
            <person name="Kishida Y."/>
            <person name="Kiyokawa C."/>
            <person name="Kohara M."/>
            <person name="Matsumoto M."/>
            <person name="Matsuno A."/>
            <person name="Nakazaki N."/>
            <person name="Shimpo S."/>
            <person name="Takeuchi C."/>
            <person name="Yamada M."/>
            <person name="Tabata S."/>
        </authorList>
    </citation>
    <scope>NUCLEOTIDE SEQUENCE [LARGE SCALE GENOMIC DNA]</scope>
    <source>
        <strain evidence="7">ATCC 29082 / PCC 7421</strain>
    </source>
</reference>
<gene>
    <name evidence="6" type="ordered locus">gll2225</name>
</gene>
<dbReference type="GO" id="GO:0006355">
    <property type="term" value="P:regulation of DNA-templated transcription"/>
    <property type="evidence" value="ECO:0000318"/>
    <property type="project" value="GO_Central"/>
</dbReference>
<evidence type="ECO:0000256" key="3">
    <source>
        <dbReference type="ARBA" id="ARBA00023125"/>
    </source>
</evidence>
<dbReference type="PANTHER" id="PTHR30385">
    <property type="entry name" value="SIGMA FACTOR F FLAGELLAR"/>
    <property type="match status" value="1"/>
</dbReference>
<dbReference type="Gene3D" id="1.20.140.160">
    <property type="match status" value="1"/>
</dbReference>
<dbReference type="Proteomes" id="UP000000557">
    <property type="component" value="Chromosome"/>
</dbReference>
<reference evidence="6 7" key="1">
    <citation type="journal article" date="2003" name="DNA Res.">
        <title>Complete genome structure of Gloeobacter violaceus PCC 7421, a cyanobacterium that lacks thylakoids.</title>
        <authorList>
            <person name="Nakamura Y."/>
            <person name="Kaneko T."/>
            <person name="Sato S."/>
            <person name="Mimuro M."/>
            <person name="Miyashita H."/>
            <person name="Tsuchiya T."/>
            <person name="Sasamoto S."/>
            <person name="Watanabe A."/>
            <person name="Kawashima K."/>
            <person name="Kishida Y."/>
            <person name="Kiyokawa C."/>
            <person name="Kohara M."/>
            <person name="Matsumoto M."/>
            <person name="Matsuno A."/>
            <person name="Nakazaki N."/>
            <person name="Shimpo S."/>
            <person name="Takeuchi C."/>
            <person name="Yamada M."/>
            <person name="Tabata S."/>
        </authorList>
    </citation>
    <scope>NUCLEOTIDE SEQUENCE [LARGE SCALE GENOMIC DNA]</scope>
    <source>
        <strain evidence="7">ATCC 29082 / PCC 7421</strain>
    </source>
</reference>
<evidence type="ECO:0000256" key="4">
    <source>
        <dbReference type="ARBA" id="ARBA00023163"/>
    </source>
</evidence>
<dbReference type="GO" id="GO:0016987">
    <property type="term" value="F:sigma factor activity"/>
    <property type="evidence" value="ECO:0000318"/>
    <property type="project" value="GO_Central"/>
</dbReference>
<feature type="region of interest" description="Disordered" evidence="5">
    <location>
        <begin position="400"/>
        <end position="517"/>
    </location>
</feature>
<dbReference type="KEGG" id="gvi:gll2225"/>
<proteinExistence type="predicted"/>
<evidence type="ECO:0000256" key="2">
    <source>
        <dbReference type="ARBA" id="ARBA00023082"/>
    </source>
</evidence>
<feature type="compositionally biased region" description="Polar residues" evidence="5">
    <location>
        <begin position="423"/>
        <end position="432"/>
    </location>
</feature>
<evidence type="ECO:0000256" key="5">
    <source>
        <dbReference type="SAM" id="MobiDB-lite"/>
    </source>
</evidence>
<dbReference type="InParanoid" id="Q7NIF8"/>
<dbReference type="EnsemblBacteria" id="BAC90166">
    <property type="protein sequence ID" value="BAC90166"/>
    <property type="gene ID" value="BAC90166"/>
</dbReference>
<evidence type="ECO:0000313" key="6">
    <source>
        <dbReference type="EMBL" id="BAC90166.1"/>
    </source>
</evidence>
<sequence length="648" mass="69702">MGTGWRPKNAGALGYVPYEPIAAIEITGFAMPNESPAASPVARLRWRSRAEVLEELTLQLQPVLQQWHQLRRDMLLDEQQRAEQLHQLERQMRQAGLPRFHRLLREVCRAYCSGRRTQGAEPGFEAEVFAEEVLLLVHERLPQFDPRLASFSTWLAKHVFLKIYRDLQRSYNPTWAQSRPSTAMGLRQHRQAFAIARAQSLDAPARAGADNDDPFTLQEILSSVDNAAEKALLEEYCRERFLQAVLGLSEADQLLLERVHLRGEAKQDVARSLGRTPGRISQKLGEIYRRLAGVLGAQFLEECDGTGFCAALHERVADRPKAGCEAQLERLSQNVPRLLSSSGWTGASAGPPVEPDAEEERLWTHLMALPSPPPPLSLMLMLSTAAVAVAAMVTLAIVRPPGAPVPPPSKLLVARPPERSSASHRSPGSTPASGVPQPTVRTVEAPSRKAAGPARPSRGLGGTDRPQKAPPVSQPASTPALPQTVPVPTPTPNILAGKPPADTGIPAGSAGAAHPQTLPAPQEQILRSSRSGAAAVVAAYGRDLCQALQVAGHWPPGAAQPAVLEITLIAGVKGTRLVQPPRTVVSGGPALDGALLAALTALEGVGWPAWPGASERQLRILVIYDSDRGQLSCQAEAVPRDDGRFGSK</sequence>
<keyword evidence="3" id="KW-0238">DNA-binding</keyword>
<dbReference type="EMBL" id="BA000045">
    <property type="protein sequence ID" value="BAC90166.1"/>
    <property type="molecule type" value="Genomic_DNA"/>
</dbReference>
<dbReference type="GO" id="GO:0003677">
    <property type="term" value="F:DNA binding"/>
    <property type="evidence" value="ECO:0007669"/>
    <property type="project" value="UniProtKB-KW"/>
</dbReference>
<organism evidence="6 7">
    <name type="scientific">Gloeobacter violaceus (strain ATCC 29082 / PCC 7421)</name>
    <dbReference type="NCBI Taxonomy" id="251221"/>
    <lineage>
        <taxon>Bacteria</taxon>
        <taxon>Bacillati</taxon>
        <taxon>Cyanobacteriota</taxon>
        <taxon>Cyanophyceae</taxon>
        <taxon>Gloeobacterales</taxon>
        <taxon>Gloeobacteraceae</taxon>
        <taxon>Gloeobacter</taxon>
    </lineage>
</organism>
<dbReference type="PATRIC" id="fig|251221.4.peg.2257"/>
<dbReference type="HOGENOM" id="CLU_473908_0_0_3"/>
<dbReference type="PANTHER" id="PTHR30385:SF4">
    <property type="entry name" value="RNA POLYMERASE SIGMA-E FACTOR"/>
    <property type="match status" value="1"/>
</dbReference>
<dbReference type="OrthoDB" id="9784272at2"/>
<evidence type="ECO:0000313" key="7">
    <source>
        <dbReference type="Proteomes" id="UP000000557"/>
    </source>
</evidence>
<keyword evidence="1" id="KW-0805">Transcription regulation</keyword>
<dbReference type="AlphaFoldDB" id="Q7NIF8"/>
<keyword evidence="4" id="KW-0804">Transcription</keyword>